<evidence type="ECO:0000313" key="2">
    <source>
        <dbReference type="EMBL" id="BAL84803.1"/>
    </source>
</evidence>
<keyword evidence="2" id="KW-0614">Plasmid</keyword>
<dbReference type="GO" id="GO:0003677">
    <property type="term" value="F:DNA binding"/>
    <property type="evidence" value="ECO:0007669"/>
    <property type="project" value="InterPro"/>
</dbReference>
<name>I0GVL6_SELRL</name>
<dbReference type="InterPro" id="IPR013762">
    <property type="entry name" value="Integrase-like_cat_sf"/>
</dbReference>
<dbReference type="RefSeq" id="WP_014426087.1">
    <property type="nucleotide sequence ID" value="NC_017071.1"/>
</dbReference>
<dbReference type="PATRIC" id="fig|927704.6.peg.3617"/>
<dbReference type="AlphaFoldDB" id="I0GVL6"/>
<gene>
    <name evidence="2" type="ordered locus">SELR_pSRC800040</name>
</gene>
<dbReference type="OrthoDB" id="87056at2"/>
<dbReference type="Proteomes" id="UP000007887">
    <property type="component" value="Plasmid pSRC8"/>
</dbReference>
<dbReference type="GO" id="GO:0015074">
    <property type="term" value="P:DNA integration"/>
    <property type="evidence" value="ECO:0007669"/>
    <property type="project" value="InterPro"/>
</dbReference>
<sequence length="322" mass="35865">MSKAASPSAQVLGLEKEAGYLHINDGTNKADAQQALRDAGITNFHDISKQIGFYESKTLTKYNGILKQYIQFEKSEGRTADIRAFTADKADAFLQYKFEMGISTSQMLSYCKAFSKLEGMLETVSHDWKEQNTAKVDTLLENWRTEINDAARSIDDKQSRAYTDAAAVVAAVEDPRAHLAAELQLETGLRVHDVTFVRLNADGTLDVNSKAGYRVANFPIPANLATELRGFADKFGISPTTGGKLCFNLISYGDYRTELKAAAEQCVERWSGTHSLRVTFSVNLYNELRGKGYTDKQARQELAERLFHGRISVTYFYVGKCS</sequence>
<geneLocation type="plasmid" evidence="2 3">
    <name>pSRC8</name>
</geneLocation>
<keyword evidence="1" id="KW-0233">DNA recombination</keyword>
<dbReference type="HOGENOM" id="CLU_862907_0_0_9"/>
<reference evidence="2 3" key="1">
    <citation type="submission" date="2011-10" db="EMBL/GenBank/DDBJ databases">
        <title>Whole genome sequence of Selenomonas ruminantium subsp. lactilytica TAM6421.</title>
        <authorList>
            <person name="Oguchi A."/>
            <person name="Ankai A."/>
            <person name="Kaneko J."/>
            <person name="Yamada-Narita S."/>
            <person name="Fukui S."/>
            <person name="Takahashi M."/>
            <person name="Onodera T."/>
            <person name="Kojima S."/>
            <person name="Fushimi T."/>
            <person name="Abe N."/>
            <person name="Kamio Y."/>
            <person name="Yamazaki S."/>
            <person name="Fujita N."/>
        </authorList>
    </citation>
    <scope>NUCLEOTIDE SEQUENCE [LARGE SCALE GENOMIC DNA]</scope>
    <source>
        <strain evidence="3">NBRC 103574 / TAM6421</strain>
        <plasmid evidence="2 3">pSRC8</plasmid>
    </source>
</reference>
<organism evidence="2 3">
    <name type="scientific">Selenomonas ruminantium subsp. lactilytica (strain NBRC 103574 / TAM6421)</name>
    <dbReference type="NCBI Taxonomy" id="927704"/>
    <lineage>
        <taxon>Bacteria</taxon>
        <taxon>Bacillati</taxon>
        <taxon>Bacillota</taxon>
        <taxon>Negativicutes</taxon>
        <taxon>Selenomonadales</taxon>
        <taxon>Selenomonadaceae</taxon>
        <taxon>Selenomonas</taxon>
    </lineage>
</organism>
<dbReference type="Gene3D" id="1.10.443.10">
    <property type="entry name" value="Intergrase catalytic core"/>
    <property type="match status" value="1"/>
</dbReference>
<dbReference type="GO" id="GO:0006310">
    <property type="term" value="P:DNA recombination"/>
    <property type="evidence" value="ECO:0007669"/>
    <property type="project" value="UniProtKB-KW"/>
</dbReference>
<evidence type="ECO:0008006" key="4">
    <source>
        <dbReference type="Google" id="ProtNLM"/>
    </source>
</evidence>
<evidence type="ECO:0000256" key="1">
    <source>
        <dbReference type="ARBA" id="ARBA00023172"/>
    </source>
</evidence>
<proteinExistence type="predicted"/>
<accession>I0GVL6</accession>
<evidence type="ECO:0000313" key="3">
    <source>
        <dbReference type="Proteomes" id="UP000007887"/>
    </source>
</evidence>
<dbReference type="EMBL" id="AP012297">
    <property type="protein sequence ID" value="BAL84803.1"/>
    <property type="molecule type" value="Genomic_DNA"/>
</dbReference>
<dbReference type="SUPFAM" id="SSF56349">
    <property type="entry name" value="DNA breaking-rejoining enzymes"/>
    <property type="match status" value="1"/>
</dbReference>
<protein>
    <recommendedName>
        <fullName evidence="4">Phage integrase family protein</fullName>
    </recommendedName>
</protein>
<dbReference type="InterPro" id="IPR011010">
    <property type="entry name" value="DNA_brk_join_enz"/>
</dbReference>
<dbReference type="KEGG" id="sri:SELR_pSRC800040"/>